<dbReference type="EMBL" id="JBFRYA010000006">
    <property type="protein sequence ID" value="MEX1668893.1"/>
    <property type="molecule type" value="Genomic_DNA"/>
</dbReference>
<feature type="signal peptide" evidence="1">
    <location>
        <begin position="1"/>
        <end position="31"/>
    </location>
</feature>
<gene>
    <name evidence="2" type="ORF">AB4876_08210</name>
</gene>
<reference evidence="2 3" key="1">
    <citation type="journal article" date="2011" name="Int. J. Syst. Evol. Microbiol.">
        <title>Zhongshania antarctica gen. nov., sp. nov. and Zhongshania guokunii sp. nov., gammaproteobacteria respectively isolated from coastal attached (fast) ice and surface seawater of the Antarctic.</title>
        <authorList>
            <person name="Li H.J."/>
            <person name="Zhang X.Y."/>
            <person name="Chen C.X."/>
            <person name="Zhang Y.J."/>
            <person name="Gao Z.M."/>
            <person name="Yu Y."/>
            <person name="Chen X.L."/>
            <person name="Chen B."/>
            <person name="Zhang Y.Z."/>
        </authorList>
    </citation>
    <scope>NUCLEOTIDE SEQUENCE [LARGE SCALE GENOMIC DNA]</scope>
    <source>
        <strain evidence="2 3">ZS6-22T</strain>
    </source>
</reference>
<dbReference type="InterPro" id="IPR036280">
    <property type="entry name" value="Multihaem_cyt_sf"/>
</dbReference>
<dbReference type="RefSeq" id="WP_368381164.1">
    <property type="nucleotide sequence ID" value="NZ_JBFRYA010000006.1"/>
</dbReference>
<dbReference type="Proteomes" id="UP001557485">
    <property type="component" value="Unassembled WGS sequence"/>
</dbReference>
<evidence type="ECO:0000313" key="3">
    <source>
        <dbReference type="Proteomes" id="UP001557485"/>
    </source>
</evidence>
<feature type="chain" id="PRO_5047183484" description="Cytochrome c domain-containing protein" evidence="1">
    <location>
        <begin position="32"/>
        <end position="184"/>
    </location>
</feature>
<evidence type="ECO:0000313" key="2">
    <source>
        <dbReference type="EMBL" id="MEX1668893.1"/>
    </source>
</evidence>
<keyword evidence="1" id="KW-0732">Signal</keyword>
<keyword evidence="3" id="KW-1185">Reference proteome</keyword>
<evidence type="ECO:0000256" key="1">
    <source>
        <dbReference type="SAM" id="SignalP"/>
    </source>
</evidence>
<proteinExistence type="predicted"/>
<name>A0ABV3U6X5_9GAMM</name>
<protein>
    <recommendedName>
        <fullName evidence="4">Cytochrome c domain-containing protein</fullName>
    </recommendedName>
</protein>
<evidence type="ECO:0008006" key="4">
    <source>
        <dbReference type="Google" id="ProtNLM"/>
    </source>
</evidence>
<comment type="caution">
    <text evidence="2">The sequence shown here is derived from an EMBL/GenBank/DDBJ whole genome shotgun (WGS) entry which is preliminary data.</text>
</comment>
<accession>A0ABV3U6X5</accession>
<organism evidence="2 3">
    <name type="scientific">Zhongshania guokunii</name>
    <dbReference type="NCBI Taxonomy" id="641783"/>
    <lineage>
        <taxon>Bacteria</taxon>
        <taxon>Pseudomonadati</taxon>
        <taxon>Pseudomonadota</taxon>
        <taxon>Gammaproteobacteria</taxon>
        <taxon>Cellvibrionales</taxon>
        <taxon>Spongiibacteraceae</taxon>
        <taxon>Zhongshania</taxon>
    </lineage>
</organism>
<dbReference type="SUPFAM" id="SSF48695">
    <property type="entry name" value="Multiheme cytochromes"/>
    <property type="match status" value="1"/>
</dbReference>
<sequence>MITAIFAKPHALFRSAAIVLLFGLLSSTAMAQSPLFQPLYEVLTHPRCLNCHTKTEFPRQGDERRRHDQLVVRGADNHGAPTLQCAACHQDENVADDAVPGAPHWGLAPLSMAWEDLNASELCIALKDLSKNGNRSLSDLLRHMSEDELVLWGWSPGANRTTPPLSQSEFVDALTIWVNAGGPC</sequence>